<keyword evidence="6" id="KW-1185">Reference proteome</keyword>
<evidence type="ECO:0000256" key="3">
    <source>
        <dbReference type="PROSITE-ProRule" id="PRU00023"/>
    </source>
</evidence>
<evidence type="ECO:0000313" key="4">
    <source>
        <dbReference type="EMBL" id="RXJ70038.1"/>
    </source>
</evidence>
<gene>
    <name evidence="5" type="ORF">CRV07_04430</name>
    <name evidence="4" type="ORF">CRV08_00295</name>
</gene>
<dbReference type="PROSITE" id="PS50088">
    <property type="entry name" value="ANK_REPEAT"/>
    <property type="match status" value="1"/>
</dbReference>
<dbReference type="EMBL" id="PDKK01000002">
    <property type="protein sequence ID" value="RXK07713.1"/>
    <property type="molecule type" value="Genomic_DNA"/>
</dbReference>
<keyword evidence="2 3" id="KW-0040">ANK repeat</keyword>
<dbReference type="OrthoDB" id="5345485at2"/>
<dbReference type="RefSeq" id="WP_128977882.1">
    <property type="nucleotide sequence ID" value="NZ_CP053836.1"/>
</dbReference>
<reference evidence="6 7" key="1">
    <citation type="submission" date="2017-10" db="EMBL/GenBank/DDBJ databases">
        <title>Genomics of the genus Arcobacter.</title>
        <authorList>
            <person name="Perez-Cataluna A."/>
            <person name="Figueras M.J."/>
        </authorList>
    </citation>
    <scope>NUCLEOTIDE SEQUENCE [LARGE SCALE GENOMIC DNA]</scope>
    <source>
        <strain evidence="5 6">CECT 8441</strain>
        <strain evidence="4 7">CECT 8993</strain>
    </source>
</reference>
<evidence type="ECO:0000256" key="1">
    <source>
        <dbReference type="ARBA" id="ARBA00022737"/>
    </source>
</evidence>
<comment type="caution">
    <text evidence="5">The sequence shown here is derived from an EMBL/GenBank/DDBJ whole genome shotgun (WGS) entry which is preliminary data.</text>
</comment>
<feature type="repeat" description="ANK" evidence="3">
    <location>
        <begin position="108"/>
        <end position="140"/>
    </location>
</feature>
<accession>A0A4Q1ANK1</accession>
<dbReference type="Proteomes" id="UP000289758">
    <property type="component" value="Unassembled WGS sequence"/>
</dbReference>
<name>A0A4Q1ANK1_9BACT</name>
<evidence type="ECO:0000313" key="7">
    <source>
        <dbReference type="Proteomes" id="UP000290172"/>
    </source>
</evidence>
<dbReference type="Pfam" id="PF00023">
    <property type="entry name" value="Ank"/>
    <property type="match status" value="1"/>
</dbReference>
<dbReference type="Pfam" id="PF12796">
    <property type="entry name" value="Ank_2"/>
    <property type="match status" value="1"/>
</dbReference>
<dbReference type="PANTHER" id="PTHR24198">
    <property type="entry name" value="ANKYRIN REPEAT AND PROTEIN KINASE DOMAIN-CONTAINING PROTEIN"/>
    <property type="match status" value="1"/>
</dbReference>
<keyword evidence="1" id="KW-0677">Repeat</keyword>
<evidence type="ECO:0000313" key="6">
    <source>
        <dbReference type="Proteomes" id="UP000289758"/>
    </source>
</evidence>
<dbReference type="EMBL" id="PDKJ01000001">
    <property type="protein sequence ID" value="RXJ70038.1"/>
    <property type="molecule type" value="Genomic_DNA"/>
</dbReference>
<evidence type="ECO:0000313" key="5">
    <source>
        <dbReference type="EMBL" id="RXK07713.1"/>
    </source>
</evidence>
<evidence type="ECO:0000256" key="2">
    <source>
        <dbReference type="ARBA" id="ARBA00023043"/>
    </source>
</evidence>
<dbReference type="SUPFAM" id="SSF48403">
    <property type="entry name" value="Ankyrin repeat"/>
    <property type="match status" value="1"/>
</dbReference>
<dbReference type="PANTHER" id="PTHR24198:SF165">
    <property type="entry name" value="ANKYRIN REPEAT-CONTAINING PROTEIN-RELATED"/>
    <property type="match status" value="1"/>
</dbReference>
<dbReference type="Proteomes" id="UP000290172">
    <property type="component" value="Unassembled WGS sequence"/>
</dbReference>
<dbReference type="InterPro" id="IPR002110">
    <property type="entry name" value="Ankyrin_rpt"/>
</dbReference>
<dbReference type="Gene3D" id="1.25.40.20">
    <property type="entry name" value="Ankyrin repeat-containing domain"/>
    <property type="match status" value="1"/>
</dbReference>
<organism evidence="5 6">
    <name type="scientific">Halarcobacter ebronensis</name>
    <dbReference type="NCBI Taxonomy" id="1462615"/>
    <lineage>
        <taxon>Bacteria</taxon>
        <taxon>Pseudomonadati</taxon>
        <taxon>Campylobacterota</taxon>
        <taxon>Epsilonproteobacteria</taxon>
        <taxon>Campylobacterales</taxon>
        <taxon>Arcobacteraceae</taxon>
        <taxon>Halarcobacter</taxon>
    </lineage>
</organism>
<protein>
    <submittedName>
        <fullName evidence="5">Uncharacterized protein</fullName>
    </submittedName>
</protein>
<sequence>MSRNNITQNEELSKLLIYSLDDDAKFDYLLLNGANINYQTNNGWSVMFQAIFSNNNDRLKNVIDLGVDVNQRDKETRNGLFWAIYSNNLTAFKLLASKGVDFNVFEKDMLHAFHYSVYRGRVEFIKVMLDYGVDIDICDNLEANGFLYAVLYKYKDLIEFFSKNGANRYKEDVFGNSAQKLAKKYNIKL</sequence>
<dbReference type="AlphaFoldDB" id="A0A4Q1ANK1"/>
<dbReference type="InterPro" id="IPR036770">
    <property type="entry name" value="Ankyrin_rpt-contain_sf"/>
</dbReference>
<proteinExistence type="predicted"/>
<dbReference type="SMART" id="SM00248">
    <property type="entry name" value="ANK"/>
    <property type="match status" value="4"/>
</dbReference>